<evidence type="ECO:0000313" key="3">
    <source>
        <dbReference type="Proteomes" id="UP000264702"/>
    </source>
</evidence>
<feature type="transmembrane region" description="Helical" evidence="1">
    <location>
        <begin position="134"/>
        <end position="152"/>
    </location>
</feature>
<evidence type="ECO:0000256" key="1">
    <source>
        <dbReference type="SAM" id="Phobius"/>
    </source>
</evidence>
<feature type="transmembrane region" description="Helical" evidence="1">
    <location>
        <begin position="68"/>
        <end position="89"/>
    </location>
</feature>
<protein>
    <submittedName>
        <fullName evidence="2">DUF2306 domain-containing protein</fullName>
    </submittedName>
</protein>
<keyword evidence="1" id="KW-0812">Transmembrane</keyword>
<dbReference type="RefSeq" id="WP_117299077.1">
    <property type="nucleotide sequence ID" value="NZ_QVQT02000003.1"/>
</dbReference>
<proteinExistence type="predicted"/>
<dbReference type="OrthoDB" id="115967at2"/>
<feature type="transmembrane region" description="Helical" evidence="1">
    <location>
        <begin position="164"/>
        <end position="187"/>
    </location>
</feature>
<dbReference type="Pfam" id="PF10067">
    <property type="entry name" value="DUF2306"/>
    <property type="match status" value="1"/>
</dbReference>
<accession>A0A372IPV3</accession>
<dbReference type="AlphaFoldDB" id="A0A372IPV3"/>
<keyword evidence="3" id="KW-1185">Reference proteome</keyword>
<evidence type="ECO:0000313" key="2">
    <source>
        <dbReference type="EMBL" id="RFU16908.1"/>
    </source>
</evidence>
<reference evidence="2 3" key="1">
    <citation type="submission" date="2018-08" db="EMBL/GenBank/DDBJ databases">
        <title>Acidipila sp. 4G-K13, an acidobacterium isolated from forest soil.</title>
        <authorList>
            <person name="Gao Z.-H."/>
            <person name="Qiu L.-H."/>
        </authorList>
    </citation>
    <scope>NUCLEOTIDE SEQUENCE [LARGE SCALE GENOMIC DNA]</scope>
    <source>
        <strain evidence="2 3">4G-K13</strain>
    </source>
</reference>
<gene>
    <name evidence="2" type="ORF">D0Y96_09230</name>
</gene>
<keyword evidence="1" id="KW-0472">Membrane</keyword>
<feature type="transmembrane region" description="Helical" evidence="1">
    <location>
        <begin position="101"/>
        <end position="122"/>
    </location>
</feature>
<sequence length="239" mass="25837">MTRTSESAWSAPEALRAPGAWVWTLFFLLCLIAVGAAARRIAVLLLPSAQPSVSQTAALDATFAAHKMLTLAHIVPALLFVLLLPAWFSRTVRGRVNLHRNITYGLLILGPIVGVTAALLSLHPVGGLNEATAALLYDALFLFSLGRAWLMLRRGDWTLHRRWMVRAVAVLLGIATTRPVMGAFFATRSVTHLTLHQFFGTAFWIGFTITYIAGESYLRAYPDAPAAAEMAPAAAGSEA</sequence>
<name>A0A372IPV3_9BACT</name>
<keyword evidence="1" id="KW-1133">Transmembrane helix</keyword>
<organism evidence="2 3">
    <name type="scientific">Paracidobacterium acidisoli</name>
    <dbReference type="NCBI Taxonomy" id="2303751"/>
    <lineage>
        <taxon>Bacteria</taxon>
        <taxon>Pseudomonadati</taxon>
        <taxon>Acidobacteriota</taxon>
        <taxon>Terriglobia</taxon>
        <taxon>Terriglobales</taxon>
        <taxon>Acidobacteriaceae</taxon>
        <taxon>Paracidobacterium</taxon>
    </lineage>
</organism>
<dbReference type="InterPro" id="IPR018750">
    <property type="entry name" value="DUF2306_membrane"/>
</dbReference>
<feature type="transmembrane region" description="Helical" evidence="1">
    <location>
        <begin position="20"/>
        <end position="38"/>
    </location>
</feature>
<dbReference type="Proteomes" id="UP000264702">
    <property type="component" value="Unassembled WGS sequence"/>
</dbReference>
<dbReference type="EMBL" id="QVQT01000003">
    <property type="protein sequence ID" value="RFU16908.1"/>
    <property type="molecule type" value="Genomic_DNA"/>
</dbReference>
<feature type="transmembrane region" description="Helical" evidence="1">
    <location>
        <begin position="193"/>
        <end position="213"/>
    </location>
</feature>
<comment type="caution">
    <text evidence="2">The sequence shown here is derived from an EMBL/GenBank/DDBJ whole genome shotgun (WGS) entry which is preliminary data.</text>
</comment>